<dbReference type="UniPathway" id="UPA00219"/>
<dbReference type="Gene3D" id="3.40.1190.10">
    <property type="entry name" value="Mur-like, catalytic domain"/>
    <property type="match status" value="1"/>
</dbReference>
<dbReference type="AlphaFoldDB" id="A0A6N2YRE4"/>
<dbReference type="PANTHER" id="PTHR43445">
    <property type="entry name" value="UDP-N-ACETYLMURAMATE--L-ALANINE LIGASE-RELATED"/>
    <property type="match status" value="1"/>
</dbReference>
<organism evidence="18">
    <name type="scientific">Veillonella dispar</name>
    <dbReference type="NCBI Taxonomy" id="39778"/>
    <lineage>
        <taxon>Bacteria</taxon>
        <taxon>Bacillati</taxon>
        <taxon>Bacillota</taxon>
        <taxon>Negativicutes</taxon>
        <taxon>Veillonellales</taxon>
        <taxon>Veillonellaceae</taxon>
        <taxon>Veillonella</taxon>
    </lineage>
</organism>
<evidence type="ECO:0000259" key="15">
    <source>
        <dbReference type="Pfam" id="PF01225"/>
    </source>
</evidence>
<gene>
    <name evidence="14 18" type="primary">murC</name>
    <name evidence="18" type="ORF">VDLFYP95_00488</name>
</gene>
<dbReference type="GO" id="GO:0051301">
    <property type="term" value="P:cell division"/>
    <property type="evidence" value="ECO:0007669"/>
    <property type="project" value="UniProtKB-KW"/>
</dbReference>
<keyword evidence="7 14" id="KW-0547">Nucleotide-binding</keyword>
<keyword evidence="5 14" id="KW-0436">Ligase</keyword>
<dbReference type="GO" id="GO:0009252">
    <property type="term" value="P:peptidoglycan biosynthetic process"/>
    <property type="evidence" value="ECO:0007669"/>
    <property type="project" value="UniProtKB-UniRule"/>
</dbReference>
<dbReference type="InterPro" id="IPR036565">
    <property type="entry name" value="Mur-like_cat_sf"/>
</dbReference>
<comment type="pathway">
    <text evidence="2 14">Cell wall biogenesis; peptidoglycan biosynthesis.</text>
</comment>
<evidence type="ECO:0000259" key="17">
    <source>
        <dbReference type="Pfam" id="PF08245"/>
    </source>
</evidence>
<dbReference type="SUPFAM" id="SSF53244">
    <property type="entry name" value="MurD-like peptide ligases, peptide-binding domain"/>
    <property type="match status" value="1"/>
</dbReference>
<dbReference type="Gene3D" id="3.90.190.20">
    <property type="entry name" value="Mur ligase, C-terminal domain"/>
    <property type="match status" value="1"/>
</dbReference>
<dbReference type="Pfam" id="PF01225">
    <property type="entry name" value="Mur_ligase"/>
    <property type="match status" value="1"/>
</dbReference>
<feature type="domain" description="Mur ligase C-terminal" evidence="16">
    <location>
        <begin position="312"/>
        <end position="442"/>
    </location>
</feature>
<dbReference type="InterPro" id="IPR013221">
    <property type="entry name" value="Mur_ligase_cen"/>
</dbReference>
<dbReference type="Gene3D" id="3.40.50.720">
    <property type="entry name" value="NAD(P)-binding Rossmann-like Domain"/>
    <property type="match status" value="1"/>
</dbReference>
<dbReference type="GO" id="GO:0008360">
    <property type="term" value="P:regulation of cell shape"/>
    <property type="evidence" value="ECO:0007669"/>
    <property type="project" value="UniProtKB-KW"/>
</dbReference>
<name>A0A6N2YRE4_9FIRM</name>
<evidence type="ECO:0000256" key="4">
    <source>
        <dbReference type="ARBA" id="ARBA00022490"/>
    </source>
</evidence>
<dbReference type="HAMAP" id="MF_00046">
    <property type="entry name" value="MurC"/>
    <property type="match status" value="1"/>
</dbReference>
<dbReference type="GO" id="GO:0071555">
    <property type="term" value="P:cell wall organization"/>
    <property type="evidence" value="ECO:0007669"/>
    <property type="project" value="UniProtKB-KW"/>
</dbReference>
<dbReference type="InterPro" id="IPR004101">
    <property type="entry name" value="Mur_ligase_C"/>
</dbReference>
<evidence type="ECO:0000256" key="7">
    <source>
        <dbReference type="ARBA" id="ARBA00022741"/>
    </source>
</evidence>
<evidence type="ECO:0000256" key="5">
    <source>
        <dbReference type="ARBA" id="ARBA00022598"/>
    </source>
</evidence>
<dbReference type="SUPFAM" id="SSF51984">
    <property type="entry name" value="MurCD N-terminal domain"/>
    <property type="match status" value="1"/>
</dbReference>
<evidence type="ECO:0000256" key="14">
    <source>
        <dbReference type="HAMAP-Rule" id="MF_00046"/>
    </source>
</evidence>
<dbReference type="GO" id="GO:0005737">
    <property type="term" value="C:cytoplasm"/>
    <property type="evidence" value="ECO:0007669"/>
    <property type="project" value="UniProtKB-SubCell"/>
</dbReference>
<keyword evidence="10 14" id="KW-0573">Peptidoglycan synthesis</keyword>
<evidence type="ECO:0000256" key="10">
    <source>
        <dbReference type="ARBA" id="ARBA00022984"/>
    </source>
</evidence>
<dbReference type="InterPro" id="IPR005758">
    <property type="entry name" value="UDP-N-AcMur_Ala_ligase_MurC"/>
</dbReference>
<evidence type="ECO:0000256" key="11">
    <source>
        <dbReference type="ARBA" id="ARBA00023306"/>
    </source>
</evidence>
<keyword evidence="8 14" id="KW-0067">ATP-binding</keyword>
<keyword evidence="6 14" id="KW-0132">Cell division</keyword>
<keyword evidence="4 14" id="KW-0963">Cytoplasm</keyword>
<evidence type="ECO:0000256" key="8">
    <source>
        <dbReference type="ARBA" id="ARBA00022840"/>
    </source>
</evidence>
<feature type="domain" description="Mur ligase central" evidence="17">
    <location>
        <begin position="110"/>
        <end position="289"/>
    </location>
</feature>
<feature type="domain" description="Mur ligase N-terminal catalytic" evidence="15">
    <location>
        <begin position="7"/>
        <end position="99"/>
    </location>
</feature>
<accession>A0A6N2YRE4</accession>
<comment type="catalytic activity">
    <reaction evidence="13 14">
        <text>UDP-N-acetyl-alpha-D-muramate + L-alanine + ATP = UDP-N-acetyl-alpha-D-muramoyl-L-alanine + ADP + phosphate + H(+)</text>
        <dbReference type="Rhea" id="RHEA:23372"/>
        <dbReference type="ChEBI" id="CHEBI:15378"/>
        <dbReference type="ChEBI" id="CHEBI:30616"/>
        <dbReference type="ChEBI" id="CHEBI:43474"/>
        <dbReference type="ChEBI" id="CHEBI:57972"/>
        <dbReference type="ChEBI" id="CHEBI:70757"/>
        <dbReference type="ChEBI" id="CHEBI:83898"/>
        <dbReference type="ChEBI" id="CHEBI:456216"/>
        <dbReference type="EC" id="6.3.2.8"/>
    </reaction>
</comment>
<dbReference type="GO" id="GO:0005524">
    <property type="term" value="F:ATP binding"/>
    <property type="evidence" value="ECO:0007669"/>
    <property type="project" value="UniProtKB-UniRule"/>
</dbReference>
<keyword evidence="11 14" id="KW-0131">Cell cycle</keyword>
<feature type="binding site" evidence="14">
    <location>
        <begin position="112"/>
        <end position="118"/>
    </location>
    <ligand>
        <name>ATP</name>
        <dbReference type="ChEBI" id="CHEBI:30616"/>
    </ligand>
</feature>
<dbReference type="SUPFAM" id="SSF53623">
    <property type="entry name" value="MurD-like peptide ligases, catalytic domain"/>
    <property type="match status" value="1"/>
</dbReference>
<sequence length="460" mass="50118">MLDGIHKIHLIGIGGSGMRAIANILIQKGYDVSGSDVADSAVIEKFRNMGATVHIGHNKDYVKGVDAVVRSTAIREDNPEIVAAKEQGIKILHRSDIVKAVLDVTDGIAVAGAHGKTSTTSMIGQILVEAEADPTVIIGGEVDYLKGSSCLGKGHFSVVEADESDGSFLKLRPHTIVITNIEDDHMDHYKTMDNLLNAFCEFVETLPESGKAIVCGDNENIRYVMSRVNRNFITYGLSDNNDYVAKNIHYVDSTLVYDVYHNGVNVERIRLRVPGEHNVLNSLAAFVVAHDCCGVETRIITKGLGKFIGAKRRFETKGHVAGVWVVDDYAHHPTEIKATLKAAKELEKHRVICVFQPHRFTRTSLLKDEFATAFTSADEVYMTDIYSSGEDPIPGIDGNTIPNAIKAATGQDVNYVPSVDDLPEVLAKIVRPNDLVITMGAGSINQYGPKLLAILEEGLQ</sequence>
<dbReference type="Pfam" id="PF08245">
    <property type="entry name" value="Mur_ligase_M"/>
    <property type="match status" value="1"/>
</dbReference>
<evidence type="ECO:0000259" key="16">
    <source>
        <dbReference type="Pfam" id="PF02875"/>
    </source>
</evidence>
<protein>
    <recommendedName>
        <fullName evidence="3 14">UDP-N-acetylmuramate--L-alanine ligase</fullName>
        <ecNumber evidence="3 14">6.3.2.8</ecNumber>
    </recommendedName>
    <alternativeName>
        <fullName evidence="14">UDP-N-acetylmuramoyl-L-alanine synthetase</fullName>
    </alternativeName>
</protein>
<dbReference type="NCBIfam" id="TIGR01082">
    <property type="entry name" value="murC"/>
    <property type="match status" value="1"/>
</dbReference>
<dbReference type="EMBL" id="CACRUF010000007">
    <property type="protein sequence ID" value="VYT69514.1"/>
    <property type="molecule type" value="Genomic_DNA"/>
</dbReference>
<dbReference type="InterPro" id="IPR000713">
    <property type="entry name" value="Mur_ligase_N"/>
</dbReference>
<comment type="subcellular location">
    <subcellularLocation>
        <location evidence="1 14">Cytoplasm</location>
    </subcellularLocation>
</comment>
<comment type="similarity">
    <text evidence="14">Belongs to the MurCDEF family.</text>
</comment>
<comment type="function">
    <text evidence="14">Cell wall formation.</text>
</comment>
<keyword evidence="12 14" id="KW-0961">Cell wall biogenesis/degradation</keyword>
<evidence type="ECO:0000256" key="12">
    <source>
        <dbReference type="ARBA" id="ARBA00023316"/>
    </source>
</evidence>
<evidence type="ECO:0000256" key="6">
    <source>
        <dbReference type="ARBA" id="ARBA00022618"/>
    </source>
</evidence>
<dbReference type="RefSeq" id="WP_024065459.1">
    <property type="nucleotide sequence ID" value="NZ_CACRUF010000007.1"/>
</dbReference>
<evidence type="ECO:0000313" key="18">
    <source>
        <dbReference type="EMBL" id="VYT69514.1"/>
    </source>
</evidence>
<evidence type="ECO:0000256" key="1">
    <source>
        <dbReference type="ARBA" id="ARBA00004496"/>
    </source>
</evidence>
<evidence type="ECO:0000256" key="3">
    <source>
        <dbReference type="ARBA" id="ARBA00012211"/>
    </source>
</evidence>
<evidence type="ECO:0000256" key="9">
    <source>
        <dbReference type="ARBA" id="ARBA00022960"/>
    </source>
</evidence>
<dbReference type="Pfam" id="PF02875">
    <property type="entry name" value="Mur_ligase_C"/>
    <property type="match status" value="1"/>
</dbReference>
<dbReference type="InterPro" id="IPR036615">
    <property type="entry name" value="Mur_ligase_C_dom_sf"/>
</dbReference>
<evidence type="ECO:0000256" key="13">
    <source>
        <dbReference type="ARBA" id="ARBA00047833"/>
    </source>
</evidence>
<keyword evidence="9 14" id="KW-0133">Cell shape</keyword>
<proteinExistence type="inferred from homology"/>
<reference evidence="18" key="1">
    <citation type="submission" date="2019-11" db="EMBL/GenBank/DDBJ databases">
        <authorList>
            <person name="Feng L."/>
        </authorList>
    </citation>
    <scope>NUCLEOTIDE SEQUENCE</scope>
    <source>
        <strain evidence="18">VdisparLFYP95</strain>
    </source>
</reference>
<dbReference type="InterPro" id="IPR050061">
    <property type="entry name" value="MurCDEF_pg_biosynth"/>
</dbReference>
<dbReference type="GO" id="GO:0008763">
    <property type="term" value="F:UDP-N-acetylmuramate-L-alanine ligase activity"/>
    <property type="evidence" value="ECO:0007669"/>
    <property type="project" value="UniProtKB-UniRule"/>
</dbReference>
<dbReference type="EC" id="6.3.2.8" evidence="3 14"/>
<evidence type="ECO:0000256" key="2">
    <source>
        <dbReference type="ARBA" id="ARBA00004752"/>
    </source>
</evidence>
<dbReference type="PANTHER" id="PTHR43445:SF3">
    <property type="entry name" value="UDP-N-ACETYLMURAMATE--L-ALANINE LIGASE"/>
    <property type="match status" value="1"/>
</dbReference>